<evidence type="ECO:0000313" key="4">
    <source>
        <dbReference type="Proteomes" id="UP001198901"/>
    </source>
</evidence>
<sequence>MSLVKFLTSKVFFKQLALAIVAIVVLSFLVLKWIDITTKKGEFVVVPDLKGKSVETVEIELRDNDLVMQIQDSANYNPNYPKYSVIEQNPVAGSKVKEDRKIYLILNPSGYRKVEVPNILKRTLRQAKPTLEALEFNIGEITYKDAIGEGVISMTHNGQPLKPGTLLPLTSVIDLVVGNGKL</sequence>
<organism evidence="3 4">
    <name type="scientific">Winogradskyella alexanderae</name>
    <dbReference type="NCBI Taxonomy" id="2877123"/>
    <lineage>
        <taxon>Bacteria</taxon>
        <taxon>Pseudomonadati</taxon>
        <taxon>Bacteroidota</taxon>
        <taxon>Flavobacteriia</taxon>
        <taxon>Flavobacteriales</taxon>
        <taxon>Flavobacteriaceae</taxon>
        <taxon>Winogradskyella</taxon>
    </lineage>
</organism>
<gene>
    <name evidence="3" type="ORF">LBU54_09945</name>
</gene>
<dbReference type="EMBL" id="JAIUJR010000006">
    <property type="protein sequence ID" value="MCA0132902.1"/>
    <property type="molecule type" value="Genomic_DNA"/>
</dbReference>
<protein>
    <submittedName>
        <fullName evidence="3">PASTA domain-containing protein</fullName>
    </submittedName>
</protein>
<dbReference type="Pfam" id="PF03793">
    <property type="entry name" value="PASTA"/>
    <property type="match status" value="1"/>
</dbReference>
<dbReference type="PROSITE" id="PS51178">
    <property type="entry name" value="PASTA"/>
    <property type="match status" value="2"/>
</dbReference>
<dbReference type="SMART" id="SM00740">
    <property type="entry name" value="PASTA"/>
    <property type="match status" value="2"/>
</dbReference>
<comment type="caution">
    <text evidence="3">The sequence shown here is derived from an EMBL/GenBank/DDBJ whole genome shotgun (WGS) entry which is preliminary data.</text>
</comment>
<dbReference type="InterPro" id="IPR005543">
    <property type="entry name" value="PASTA_dom"/>
</dbReference>
<keyword evidence="4" id="KW-1185">Reference proteome</keyword>
<proteinExistence type="predicted"/>
<name>A0ABS7XS94_9FLAO</name>
<keyword evidence="1" id="KW-0472">Membrane</keyword>
<evidence type="ECO:0000256" key="1">
    <source>
        <dbReference type="SAM" id="Phobius"/>
    </source>
</evidence>
<dbReference type="CDD" id="cd06577">
    <property type="entry name" value="PASTA_pknB"/>
    <property type="match status" value="2"/>
</dbReference>
<keyword evidence="1" id="KW-1133">Transmembrane helix</keyword>
<dbReference type="Gene3D" id="3.30.10.20">
    <property type="match status" value="2"/>
</dbReference>
<accession>A0ABS7XS94</accession>
<feature type="transmembrane region" description="Helical" evidence="1">
    <location>
        <begin position="12"/>
        <end position="31"/>
    </location>
</feature>
<evidence type="ECO:0000259" key="2">
    <source>
        <dbReference type="PROSITE" id="PS51178"/>
    </source>
</evidence>
<dbReference type="Proteomes" id="UP001198901">
    <property type="component" value="Unassembled WGS sequence"/>
</dbReference>
<feature type="domain" description="PASTA" evidence="2">
    <location>
        <begin position="40"/>
        <end position="108"/>
    </location>
</feature>
<keyword evidence="1" id="KW-0812">Transmembrane</keyword>
<dbReference type="SUPFAM" id="SSF54184">
    <property type="entry name" value="Penicillin-binding protein 2x (pbp-2x), c-terminal domain"/>
    <property type="match status" value="1"/>
</dbReference>
<reference evidence="4" key="1">
    <citation type="submission" date="2023-07" db="EMBL/GenBank/DDBJ databases">
        <authorList>
            <person name="Yue Y."/>
        </authorList>
    </citation>
    <scope>NUCLEOTIDE SEQUENCE [LARGE SCALE GENOMIC DNA]</scope>
    <source>
        <strain evidence="4">D23</strain>
    </source>
</reference>
<evidence type="ECO:0000313" key="3">
    <source>
        <dbReference type="EMBL" id="MCA0132902.1"/>
    </source>
</evidence>
<feature type="domain" description="PASTA" evidence="2">
    <location>
        <begin position="110"/>
        <end position="179"/>
    </location>
</feature>
<dbReference type="RefSeq" id="WP_224528877.1">
    <property type="nucleotide sequence ID" value="NZ_JAIUJR010000006.1"/>
</dbReference>